<dbReference type="InterPro" id="IPR013324">
    <property type="entry name" value="RNA_pol_sigma_r3/r4-like"/>
</dbReference>
<comment type="function">
    <text evidence="6">Sigma factors are initiation factors that promote the attachment of RNA polymerase to specific initiation sites and are then released. This sigma factor is the primary sigma factor during exponential growth.</text>
</comment>
<dbReference type="GO" id="GO:0006352">
    <property type="term" value="P:DNA-templated transcription initiation"/>
    <property type="evidence" value="ECO:0007669"/>
    <property type="project" value="UniProtKB-UniRule"/>
</dbReference>
<dbReference type="NCBIfam" id="NF004208">
    <property type="entry name" value="PRK05658.1"/>
    <property type="match status" value="1"/>
</dbReference>
<dbReference type="InterPro" id="IPR007627">
    <property type="entry name" value="RNA_pol_sigma70_r2"/>
</dbReference>
<dbReference type="Pfam" id="PF04539">
    <property type="entry name" value="Sigma70_r3"/>
    <property type="match status" value="1"/>
</dbReference>
<dbReference type="OrthoDB" id="9809557at2"/>
<feature type="short sequence motif" description="Interaction with polymerase core subunit RpoC" evidence="6">
    <location>
        <begin position="471"/>
        <end position="474"/>
    </location>
</feature>
<dbReference type="InterPro" id="IPR014284">
    <property type="entry name" value="RNA_pol_sigma-70_dom"/>
</dbReference>
<dbReference type="PROSITE" id="PS00715">
    <property type="entry name" value="SIGMA70_1"/>
    <property type="match status" value="1"/>
</dbReference>
<evidence type="ECO:0000313" key="12">
    <source>
        <dbReference type="Proteomes" id="UP000054624"/>
    </source>
</evidence>
<organism evidence="11 12">
    <name type="scientific">Caballeronia temeraria</name>
    <dbReference type="NCBI Taxonomy" id="1777137"/>
    <lineage>
        <taxon>Bacteria</taxon>
        <taxon>Pseudomonadati</taxon>
        <taxon>Pseudomonadota</taxon>
        <taxon>Betaproteobacteria</taxon>
        <taxon>Burkholderiales</taxon>
        <taxon>Burkholderiaceae</taxon>
        <taxon>Caballeronia</taxon>
    </lineage>
</organism>
<evidence type="ECO:0000256" key="5">
    <source>
        <dbReference type="ARBA" id="ARBA00023163"/>
    </source>
</evidence>
<keyword evidence="4 6" id="KW-0238">DNA-binding</keyword>
<dbReference type="SUPFAM" id="SSF88659">
    <property type="entry name" value="Sigma3 and sigma4 domains of RNA polymerase sigma factors"/>
    <property type="match status" value="2"/>
</dbReference>
<dbReference type="Gene3D" id="1.10.601.10">
    <property type="entry name" value="RNA Polymerase Primary Sigma Factor"/>
    <property type="match status" value="1"/>
</dbReference>
<dbReference type="InterPro" id="IPR000943">
    <property type="entry name" value="RNA_pol_sigma70"/>
</dbReference>
<name>A0A158AHP1_9BURK</name>
<dbReference type="NCBIfam" id="TIGR02393">
    <property type="entry name" value="RpoD_Cterm"/>
    <property type="match status" value="1"/>
</dbReference>
<dbReference type="SUPFAM" id="SSF88946">
    <property type="entry name" value="Sigma2 domain of RNA polymerase sigma factors"/>
    <property type="match status" value="1"/>
</dbReference>
<evidence type="ECO:0000256" key="3">
    <source>
        <dbReference type="ARBA" id="ARBA00023082"/>
    </source>
</evidence>
<dbReference type="NCBIfam" id="TIGR02937">
    <property type="entry name" value="sigma70-ECF"/>
    <property type="match status" value="1"/>
</dbReference>
<evidence type="ECO:0000256" key="1">
    <source>
        <dbReference type="ARBA" id="ARBA00022490"/>
    </source>
</evidence>
<dbReference type="InterPro" id="IPR028630">
    <property type="entry name" value="Sigma70_RpoD"/>
</dbReference>
<dbReference type="InterPro" id="IPR012760">
    <property type="entry name" value="RNA_pol_sigma_RpoD_C"/>
</dbReference>
<dbReference type="InterPro" id="IPR013325">
    <property type="entry name" value="RNA_pol_sigma_r2"/>
</dbReference>
<comment type="subunit">
    <text evidence="6">Interacts transiently with the RNA polymerase catalytic core.</text>
</comment>
<keyword evidence="2 6" id="KW-0805">Transcription regulation</keyword>
<dbReference type="InterPro" id="IPR042189">
    <property type="entry name" value="RNA_pol_sigma_70_r1_1_sf"/>
</dbReference>
<dbReference type="STRING" id="1777137.AWB76_02434"/>
<feature type="compositionally biased region" description="Low complexity" evidence="8">
    <location>
        <begin position="220"/>
        <end position="238"/>
    </location>
</feature>
<feature type="domain" description="RNA polymerase sigma-70" evidence="9">
    <location>
        <begin position="471"/>
        <end position="484"/>
    </location>
</feature>
<feature type="DNA-binding region" description="H-T-H motif" evidence="6">
    <location>
        <begin position="641"/>
        <end position="660"/>
    </location>
</feature>
<dbReference type="HAMAP" id="MF_00963">
    <property type="entry name" value="Sigma70_RpoD_SigA"/>
    <property type="match status" value="1"/>
</dbReference>
<protein>
    <recommendedName>
        <fullName evidence="6">RNA polymerase sigma factor RpoD</fullName>
    </recommendedName>
    <alternativeName>
        <fullName evidence="6">Sigma-70</fullName>
    </alternativeName>
</protein>
<dbReference type="Pfam" id="PF04545">
    <property type="entry name" value="Sigma70_r4"/>
    <property type="match status" value="1"/>
</dbReference>
<sequence length="681" mass="75172">MTSFDREVFGSATTAFVSKAPGRRGSKAKAAALLLPMDTMSSALQDEERQRQMRALIQLGKSRGYLTHAEINDHLPDNFAQTAAIETIVSTFNDMGVAVYEQTPDAETLLLNGVTPAAISDDQTDEEAEVTLATVDSEFGRTTDPVRMYMREMGGTELLTRAGEVEISKRIEDGLHQMIHAIAACPATVSAILSSVEQIEAGELRIDELVDGLNEDAAAADAGVSDSSDSAELTAAAADGDDGNDGNEEKGDEEGDELVDECGATEQQDSAKADAARLKQLTNDSLAIFARVRELFAQLPRADATQGADIIGFAHVCEAMQRELAPIRFRARTIDRLCAHVQQQVAQVRAIERRVLQIAVDRCGMPRENFVESFPGHETDLGWTERMVTASSKYGAALERNLPAIQAEQEKLIEIEAAAALPLQQLKKINRQMMAAESKMRQAKGEMIEANLRLVISIAKKYVNRGMHFLDLIQEGNIGLMKAVDKFEYRRGWKFSTYATWWVRQAVTRSLADQARTIRVPVHMIESINKLNRISREILQQTGQDAHPALLAERMGLTEEKVRGMLKVGKQPVSLEMPVGEDADATLGDMIEDPMAASPADAAVHANLRDAIDEALDALSPREAKVLRMRFDIDTASDFTLEELAKQFDVTRERIRQIESKAMRKLMHPSRADKLRQFLDH</sequence>
<evidence type="ECO:0000256" key="2">
    <source>
        <dbReference type="ARBA" id="ARBA00023015"/>
    </source>
</evidence>
<dbReference type="Pfam" id="PF00140">
    <property type="entry name" value="Sigma70_r1_2"/>
    <property type="match status" value="1"/>
</dbReference>
<comment type="similarity">
    <text evidence="6">Belongs to the sigma-70 factor family. RpoD/SigA subfamily.</text>
</comment>
<keyword evidence="1 6" id="KW-0963">Cytoplasm</keyword>
<dbReference type="Pfam" id="PF04546">
    <property type="entry name" value="Sigma70_ner"/>
    <property type="match status" value="1"/>
</dbReference>
<dbReference type="GO" id="GO:0016987">
    <property type="term" value="F:sigma factor activity"/>
    <property type="evidence" value="ECO:0007669"/>
    <property type="project" value="UniProtKB-UniRule"/>
</dbReference>
<comment type="subcellular location">
    <subcellularLocation>
        <location evidence="6">Cytoplasm</location>
    </subcellularLocation>
</comment>
<feature type="region of interest" description="Sigma-70 factor domain-2" evidence="6">
    <location>
        <begin position="447"/>
        <end position="517"/>
    </location>
</feature>
<dbReference type="EMBL" id="FCOI02000006">
    <property type="protein sequence ID" value="SAK57328.1"/>
    <property type="molecule type" value="Genomic_DNA"/>
</dbReference>
<dbReference type="Proteomes" id="UP000054624">
    <property type="component" value="Unassembled WGS sequence"/>
</dbReference>
<dbReference type="InterPro" id="IPR007631">
    <property type="entry name" value="RNA_pol_sigma_70_non-ess"/>
</dbReference>
<dbReference type="PANTHER" id="PTHR30603:SF60">
    <property type="entry name" value="RNA POLYMERASE SIGMA FACTOR RPOD"/>
    <property type="match status" value="1"/>
</dbReference>
<dbReference type="AlphaFoldDB" id="A0A158AHP1"/>
<keyword evidence="7" id="KW-0175">Coiled coil</keyword>
<dbReference type="CDD" id="cd06171">
    <property type="entry name" value="Sigma70_r4"/>
    <property type="match status" value="1"/>
</dbReference>
<dbReference type="FunFam" id="1.10.601.10:FF:000001">
    <property type="entry name" value="RNA polymerase sigma factor SigA"/>
    <property type="match status" value="1"/>
</dbReference>
<evidence type="ECO:0000256" key="8">
    <source>
        <dbReference type="SAM" id="MobiDB-lite"/>
    </source>
</evidence>
<dbReference type="PRINTS" id="PR00046">
    <property type="entry name" value="SIGMA70FCT"/>
</dbReference>
<feature type="region of interest" description="Sigma-70 factor domain-3" evidence="6">
    <location>
        <begin position="526"/>
        <end position="602"/>
    </location>
</feature>
<feature type="domain" description="RNA polymerase sigma-70" evidence="10">
    <location>
        <begin position="640"/>
        <end position="666"/>
    </location>
</feature>
<dbReference type="PROSITE" id="PS00716">
    <property type="entry name" value="SIGMA70_2"/>
    <property type="match status" value="1"/>
</dbReference>
<keyword evidence="3 6" id="KW-0731">Sigma factor</keyword>
<dbReference type="InterPro" id="IPR050239">
    <property type="entry name" value="Sigma-70_RNA_pol_init_factors"/>
</dbReference>
<dbReference type="InterPro" id="IPR009042">
    <property type="entry name" value="RNA_pol_sigma70_r1_2"/>
</dbReference>
<accession>A0A158AHP1</accession>
<keyword evidence="12" id="KW-1185">Reference proteome</keyword>
<dbReference type="Pfam" id="PF04542">
    <property type="entry name" value="Sigma70_r2"/>
    <property type="match status" value="1"/>
</dbReference>
<evidence type="ECO:0000259" key="10">
    <source>
        <dbReference type="PROSITE" id="PS00716"/>
    </source>
</evidence>
<dbReference type="InterPro" id="IPR036388">
    <property type="entry name" value="WH-like_DNA-bd_sf"/>
</dbReference>
<dbReference type="GO" id="GO:0005737">
    <property type="term" value="C:cytoplasm"/>
    <property type="evidence" value="ECO:0007669"/>
    <property type="project" value="UniProtKB-SubCell"/>
</dbReference>
<evidence type="ECO:0000256" key="6">
    <source>
        <dbReference type="HAMAP-Rule" id="MF_00963"/>
    </source>
</evidence>
<evidence type="ECO:0000259" key="9">
    <source>
        <dbReference type="PROSITE" id="PS00715"/>
    </source>
</evidence>
<dbReference type="Gene3D" id="1.10.220.120">
    <property type="entry name" value="Sigma-70 factor, region 1.1"/>
    <property type="match status" value="1"/>
</dbReference>
<dbReference type="PANTHER" id="PTHR30603">
    <property type="entry name" value="RNA POLYMERASE SIGMA FACTOR RPO"/>
    <property type="match status" value="1"/>
</dbReference>
<dbReference type="GO" id="GO:0003677">
    <property type="term" value="F:DNA binding"/>
    <property type="evidence" value="ECO:0007669"/>
    <property type="project" value="UniProtKB-UniRule"/>
</dbReference>
<proteinExistence type="inferred from homology"/>
<reference evidence="12" key="1">
    <citation type="submission" date="2016-01" db="EMBL/GenBank/DDBJ databases">
        <authorList>
            <person name="Peeters Charlotte."/>
        </authorList>
    </citation>
    <scope>NUCLEOTIDE SEQUENCE [LARGE SCALE GENOMIC DNA]</scope>
</reference>
<feature type="region of interest" description="Sigma-70 factor domain-4" evidence="6">
    <location>
        <begin position="615"/>
        <end position="668"/>
    </location>
</feature>
<evidence type="ECO:0000313" key="11">
    <source>
        <dbReference type="EMBL" id="SAK57328.1"/>
    </source>
</evidence>
<dbReference type="InterPro" id="IPR007127">
    <property type="entry name" value="RNA_pol_sigma_70_r1_1"/>
</dbReference>
<keyword evidence="5 6" id="KW-0804">Transcription</keyword>
<dbReference type="InterPro" id="IPR007630">
    <property type="entry name" value="RNA_pol_sigma70_r4"/>
</dbReference>
<dbReference type="InterPro" id="IPR007624">
    <property type="entry name" value="RNA_pol_sigma70_r3"/>
</dbReference>
<gene>
    <name evidence="6" type="primary">rpoD</name>
    <name evidence="11" type="ORF">AWB76_02434</name>
</gene>
<dbReference type="Pfam" id="PF03979">
    <property type="entry name" value="Sigma70_r1_1"/>
    <property type="match status" value="1"/>
</dbReference>
<feature type="coiled-coil region" evidence="7">
    <location>
        <begin position="426"/>
        <end position="453"/>
    </location>
</feature>
<dbReference type="RefSeq" id="WP_061160400.1">
    <property type="nucleotide sequence ID" value="NZ_FCOI02000006.1"/>
</dbReference>
<feature type="compositionally biased region" description="Acidic residues" evidence="8">
    <location>
        <begin position="239"/>
        <end position="260"/>
    </location>
</feature>
<evidence type="ECO:0000256" key="7">
    <source>
        <dbReference type="SAM" id="Coils"/>
    </source>
</evidence>
<evidence type="ECO:0000256" key="4">
    <source>
        <dbReference type="ARBA" id="ARBA00023125"/>
    </source>
</evidence>
<dbReference type="Gene3D" id="1.10.10.10">
    <property type="entry name" value="Winged helix-like DNA-binding domain superfamily/Winged helix DNA-binding domain"/>
    <property type="match status" value="2"/>
</dbReference>
<feature type="region of interest" description="Disordered" evidence="8">
    <location>
        <begin position="220"/>
        <end position="271"/>
    </location>
</feature>